<accession>A0A8S1HKT1</accession>
<keyword evidence="6 12" id="KW-0812">Transmembrane</keyword>
<dbReference type="GO" id="GO:0051377">
    <property type="term" value="F:mannose-ethanolamine phosphotransferase activity"/>
    <property type="evidence" value="ECO:0007669"/>
    <property type="project" value="InterPro"/>
</dbReference>
<feature type="compositionally biased region" description="Basic and acidic residues" evidence="11">
    <location>
        <begin position="108"/>
        <end position="120"/>
    </location>
</feature>
<dbReference type="Gene3D" id="3.40.720.10">
    <property type="entry name" value="Alkaline Phosphatase, subunit A"/>
    <property type="match status" value="1"/>
</dbReference>
<feature type="transmembrane region" description="Helical" evidence="12">
    <location>
        <begin position="937"/>
        <end position="958"/>
    </location>
</feature>
<evidence type="ECO:0000256" key="9">
    <source>
        <dbReference type="ARBA" id="ARBA00023136"/>
    </source>
</evidence>
<evidence type="ECO:0000256" key="5">
    <source>
        <dbReference type="ARBA" id="ARBA00022679"/>
    </source>
</evidence>
<dbReference type="Proteomes" id="UP000835052">
    <property type="component" value="Unassembled WGS sequence"/>
</dbReference>
<feature type="compositionally biased region" description="Basic and acidic residues" evidence="11">
    <location>
        <begin position="127"/>
        <end position="152"/>
    </location>
</feature>
<dbReference type="Pfam" id="PF01663">
    <property type="entry name" value="Phosphodiest"/>
    <property type="match status" value="1"/>
</dbReference>
<dbReference type="SUPFAM" id="SSF53649">
    <property type="entry name" value="Alkaline phosphatase-like"/>
    <property type="match status" value="1"/>
</dbReference>
<gene>
    <name evidence="13" type="ORF">CAUJ_LOCUS12223</name>
</gene>
<keyword evidence="8 12" id="KW-1133">Transmembrane helix</keyword>
<name>A0A8S1HKT1_9PELO</name>
<feature type="transmembrane region" description="Helical" evidence="12">
    <location>
        <begin position="1045"/>
        <end position="1066"/>
    </location>
</feature>
<feature type="transmembrane region" description="Helical" evidence="12">
    <location>
        <begin position="889"/>
        <end position="917"/>
    </location>
</feature>
<dbReference type="InterPro" id="IPR039524">
    <property type="entry name" value="PIGO/GPI13"/>
</dbReference>
<dbReference type="AlphaFoldDB" id="A0A8S1HKT1"/>
<feature type="region of interest" description="Disordered" evidence="11">
    <location>
        <begin position="1"/>
        <end position="225"/>
    </location>
</feature>
<evidence type="ECO:0000313" key="14">
    <source>
        <dbReference type="Proteomes" id="UP000835052"/>
    </source>
</evidence>
<comment type="pathway">
    <text evidence="2">Glycolipid biosynthesis; glycosylphosphatidylinositol-anchor biosynthesis.</text>
</comment>
<evidence type="ECO:0000256" key="4">
    <source>
        <dbReference type="ARBA" id="ARBA00022502"/>
    </source>
</evidence>
<dbReference type="EMBL" id="CAJGYM010000070">
    <property type="protein sequence ID" value="CAD6196308.1"/>
    <property type="molecule type" value="Genomic_DNA"/>
</dbReference>
<keyword evidence="14" id="KW-1185">Reference proteome</keyword>
<feature type="transmembrane region" description="Helical" evidence="12">
    <location>
        <begin position="790"/>
        <end position="808"/>
    </location>
</feature>
<dbReference type="CDD" id="cd16023">
    <property type="entry name" value="GPI_EPT_3"/>
    <property type="match status" value="1"/>
</dbReference>
<evidence type="ECO:0000256" key="6">
    <source>
        <dbReference type="ARBA" id="ARBA00022692"/>
    </source>
</evidence>
<proteinExistence type="inferred from homology"/>
<keyword evidence="5" id="KW-0808">Transferase</keyword>
<feature type="compositionally biased region" description="Basic and acidic residues" evidence="11">
    <location>
        <begin position="1"/>
        <end position="11"/>
    </location>
</feature>
<feature type="compositionally biased region" description="Basic and acidic residues" evidence="11">
    <location>
        <begin position="28"/>
        <end position="48"/>
    </location>
</feature>
<feature type="transmembrane region" description="Helical" evidence="12">
    <location>
        <begin position="851"/>
        <end position="877"/>
    </location>
</feature>
<dbReference type="PANTHER" id="PTHR23071">
    <property type="entry name" value="PHOSPHATIDYLINOSITOL GLYCAN"/>
    <property type="match status" value="1"/>
</dbReference>
<dbReference type="OrthoDB" id="272139at2759"/>
<keyword evidence="7" id="KW-0256">Endoplasmic reticulum</keyword>
<evidence type="ECO:0008006" key="15">
    <source>
        <dbReference type="Google" id="ProtNLM"/>
    </source>
</evidence>
<dbReference type="GO" id="GO:0006506">
    <property type="term" value="P:GPI anchor biosynthetic process"/>
    <property type="evidence" value="ECO:0007669"/>
    <property type="project" value="UniProtKB-KW"/>
</dbReference>
<protein>
    <recommendedName>
        <fullName evidence="15">GPI ethanolamine phosphate transferase 3</fullName>
    </recommendedName>
</protein>
<evidence type="ECO:0000256" key="11">
    <source>
        <dbReference type="SAM" id="MobiDB-lite"/>
    </source>
</evidence>
<dbReference type="GO" id="GO:0005789">
    <property type="term" value="C:endoplasmic reticulum membrane"/>
    <property type="evidence" value="ECO:0007669"/>
    <property type="project" value="UniProtKB-SubCell"/>
</dbReference>
<feature type="compositionally biased region" description="Basic and acidic residues" evidence="11">
    <location>
        <begin position="75"/>
        <end position="97"/>
    </location>
</feature>
<organism evidence="13 14">
    <name type="scientific">Caenorhabditis auriculariae</name>
    <dbReference type="NCBI Taxonomy" id="2777116"/>
    <lineage>
        <taxon>Eukaryota</taxon>
        <taxon>Metazoa</taxon>
        <taxon>Ecdysozoa</taxon>
        <taxon>Nematoda</taxon>
        <taxon>Chromadorea</taxon>
        <taxon>Rhabditida</taxon>
        <taxon>Rhabditina</taxon>
        <taxon>Rhabditomorpha</taxon>
        <taxon>Rhabditoidea</taxon>
        <taxon>Rhabditidae</taxon>
        <taxon>Peloderinae</taxon>
        <taxon>Caenorhabditis</taxon>
    </lineage>
</organism>
<evidence type="ECO:0000256" key="8">
    <source>
        <dbReference type="ARBA" id="ARBA00022989"/>
    </source>
</evidence>
<feature type="compositionally biased region" description="Basic and acidic residues" evidence="11">
    <location>
        <begin position="162"/>
        <end position="191"/>
    </location>
</feature>
<dbReference type="InterPro" id="IPR037675">
    <property type="entry name" value="PIG-O_N"/>
</dbReference>
<feature type="transmembrane region" description="Helical" evidence="12">
    <location>
        <begin position="820"/>
        <end position="839"/>
    </location>
</feature>
<evidence type="ECO:0000313" key="13">
    <source>
        <dbReference type="EMBL" id="CAD6196308.1"/>
    </source>
</evidence>
<keyword evidence="4" id="KW-0337">GPI-anchor biosynthesis</keyword>
<evidence type="ECO:0000256" key="1">
    <source>
        <dbReference type="ARBA" id="ARBA00004477"/>
    </source>
</evidence>
<evidence type="ECO:0000256" key="7">
    <source>
        <dbReference type="ARBA" id="ARBA00022824"/>
    </source>
</evidence>
<evidence type="ECO:0000256" key="12">
    <source>
        <dbReference type="SAM" id="Phobius"/>
    </source>
</evidence>
<evidence type="ECO:0000256" key="2">
    <source>
        <dbReference type="ARBA" id="ARBA00004687"/>
    </source>
</evidence>
<dbReference type="InterPro" id="IPR017850">
    <property type="entry name" value="Alkaline_phosphatase_core_sf"/>
</dbReference>
<comment type="caution">
    <text evidence="13">The sequence shown here is derived from an EMBL/GenBank/DDBJ whole genome shotgun (WGS) entry which is preliminary data.</text>
</comment>
<comment type="subcellular location">
    <subcellularLocation>
        <location evidence="1">Endoplasmic reticulum membrane</location>
        <topology evidence="1">Multi-pass membrane protein</topology>
    </subcellularLocation>
</comment>
<evidence type="ECO:0000256" key="10">
    <source>
        <dbReference type="ARBA" id="ARBA00023180"/>
    </source>
</evidence>
<feature type="transmembrane region" description="Helical" evidence="12">
    <location>
        <begin position="1009"/>
        <end position="1033"/>
    </location>
</feature>
<evidence type="ECO:0000256" key="3">
    <source>
        <dbReference type="ARBA" id="ARBA00008695"/>
    </source>
</evidence>
<comment type="similarity">
    <text evidence="3">Belongs to the PIGG/PIGN/PIGO family. PIGO subfamily.</text>
</comment>
<reference evidence="13" key="1">
    <citation type="submission" date="2020-10" db="EMBL/GenBank/DDBJ databases">
        <authorList>
            <person name="Kikuchi T."/>
        </authorList>
    </citation>
    <scope>NUCLEOTIDE SEQUENCE</scope>
    <source>
        <strain evidence="13">NKZ352</strain>
    </source>
</reference>
<dbReference type="PANTHER" id="PTHR23071:SF1">
    <property type="entry name" value="GPI ETHANOLAMINE PHOSPHATE TRANSFERASE 3"/>
    <property type="match status" value="1"/>
</dbReference>
<sequence>MRGGQKEEVPGQRRSGRQRIDLSVVEEGFDRHDLERALRQSLEEERKRQLTSPSGTTKKTNKKDTPAPKPSPPVKAKEPAKKGPGRGKKEPVKKEEPVEPAPSPVKPPAKEKPKAVEKNQKTNIKKAKPEPKSSASEVKKVEEKKKVVETKTTKAPTGKKPTKAEERKQKEEEKKVKSEEEKPKVTEAKEEASEEQSETAEAQKVATKRKNTSAKDPSATKKQRLPKTSEFLSLLECARKSRCRDAHLGDATCWFPRQFGRVIFVVVDALRHDFLRPKTDDQPKTPFRGQLRRVAEAVARGDAAIGTVLADPPTTTLQRIKALTTGTLPTFIDAGDNFSPDAVVHEDNIVFQAHELGHNVTLLGDNTWSSLYPKRFSRVVAFDSFDINDLNSIDDAIRPVLAEEVKTSNASLIVAHFLGVDHCGHKFGPFHPMMSVVLKKIDDVIAETIEEMRDDDLLIVLGDHGMTSTGDHGGDSDDEINAGILVSSKKRKLSLPSSPLRQIDVVPTVALLLGLPIPFSNLGTVIHQLFPPELREQAIALNYEQIKRFAENYASKNGFGELHSIIAHESTDSESQLRVMSRVQNALRTAWTQFDFSYINVAKMGIVDAILFLMSGKQMNVEATVFRVGCILLQLALLVEHSDTNPAHSLLMMATSLSCVFSLFSLAPRVFRLQFVPSTSTFAVICVLLHSVSFFSNSFVVNEGQILMFLLQSVLLSMFLDRIRSNIDHRNKNWNHVLMRNLTSRDGLLLLGAMLVVRSEPYFHRCREEQLDCPQNYPTMLLSALSIDAQVWRVAVASIVIFLGNYLFHRSFPARSGVMRVVAAASWLVHIAIVLLSLLNVVTVNASEVSINTVCFGLLLAQFVYATSLASASIGFFHRDGDSLTAMYAVVWPLYILVGDGLQPAVLAFAFLIFVIAKYTTTDLIPPLLCLLVPYGFYLTGHSPCIPTIPWTAAFIGVPGSLGLRILPAILVLSHICLSSLLTSLLLPLRKALVFASSSSSSASSTARTASHAIALCAFRCLLSCVASVFLRRHLMVWKIFAPRFIFESILFLAFLISLNFVVLIASPPHRLASI</sequence>
<dbReference type="InterPro" id="IPR002591">
    <property type="entry name" value="Phosphodiest/P_Trfase"/>
</dbReference>
<keyword evidence="10" id="KW-0325">Glycoprotein</keyword>
<keyword evidence="9 12" id="KW-0472">Membrane</keyword>
<feature type="transmembrane region" description="Helical" evidence="12">
    <location>
        <begin position="970"/>
        <end position="989"/>
    </location>
</feature>